<evidence type="ECO:0000313" key="4">
    <source>
        <dbReference type="Proteomes" id="UP001597018"/>
    </source>
</evidence>
<dbReference type="InterPro" id="IPR001387">
    <property type="entry name" value="Cro/C1-type_HTH"/>
</dbReference>
<evidence type="ECO:0000256" key="1">
    <source>
        <dbReference type="SAM" id="Coils"/>
    </source>
</evidence>
<name>A0ABW3G046_9PSEU</name>
<dbReference type="PROSITE" id="PS50943">
    <property type="entry name" value="HTH_CROC1"/>
    <property type="match status" value="1"/>
</dbReference>
<dbReference type="Proteomes" id="UP001597018">
    <property type="component" value="Unassembled WGS sequence"/>
</dbReference>
<sequence length="316" mass="35224">MYLEDAGCDTEITETRSLLDHLGAPQMGQTPVSSTVQALELGLRLRERREQLGLTAAAVGKQTGIGGNNMSSIEIAKRKLTATKLQELAKVYELSDEELDELEVLRAQAERREWWDDYARLYSEEFLRFIGLEAGASIVREYAAETIPGLLQTADYARAMIRGGSPYIKPVDVGPRVESRLARQGRLDDPDPVDLTVVIGQTALRQEVGSREIMAHQLARLAKLSEERREHVKIHVMPYSAGAHPVIGGGLKILSFNSQWLPDMVWQEAVTTGSLIDRPHVVRELSASFDEAADRALDLDASLEIIHQVRKEMETR</sequence>
<dbReference type="SUPFAM" id="SSF47413">
    <property type="entry name" value="lambda repressor-like DNA-binding domains"/>
    <property type="match status" value="1"/>
</dbReference>
<feature type="domain" description="HTH cro/C1-type" evidence="2">
    <location>
        <begin position="45"/>
        <end position="99"/>
    </location>
</feature>
<proteinExistence type="predicted"/>
<gene>
    <name evidence="3" type="ORF">ACFQ16_26450</name>
</gene>
<dbReference type="InterPro" id="IPR043917">
    <property type="entry name" value="DUF5753"/>
</dbReference>
<dbReference type="SMART" id="SM00530">
    <property type="entry name" value="HTH_XRE"/>
    <property type="match status" value="1"/>
</dbReference>
<dbReference type="RefSeq" id="WP_345601240.1">
    <property type="nucleotide sequence ID" value="NZ_BAABLT010000031.1"/>
</dbReference>
<protein>
    <submittedName>
        <fullName evidence="3">Helix-turn-helix transcriptional regulator</fullName>
    </submittedName>
</protein>
<comment type="caution">
    <text evidence="3">The sequence shown here is derived from an EMBL/GenBank/DDBJ whole genome shotgun (WGS) entry which is preliminary data.</text>
</comment>
<dbReference type="EMBL" id="JBHTIW010000031">
    <property type="protein sequence ID" value="MFD0923298.1"/>
    <property type="molecule type" value="Genomic_DNA"/>
</dbReference>
<reference evidence="4" key="1">
    <citation type="journal article" date="2019" name="Int. J. Syst. Evol. Microbiol.">
        <title>The Global Catalogue of Microorganisms (GCM) 10K type strain sequencing project: providing services to taxonomists for standard genome sequencing and annotation.</title>
        <authorList>
            <consortium name="The Broad Institute Genomics Platform"/>
            <consortium name="The Broad Institute Genome Sequencing Center for Infectious Disease"/>
            <person name="Wu L."/>
            <person name="Ma J."/>
        </authorList>
    </citation>
    <scope>NUCLEOTIDE SEQUENCE [LARGE SCALE GENOMIC DNA]</scope>
    <source>
        <strain evidence="4">CCUG 56401</strain>
    </source>
</reference>
<dbReference type="InterPro" id="IPR010982">
    <property type="entry name" value="Lambda_DNA-bd_dom_sf"/>
</dbReference>
<dbReference type="Gene3D" id="1.10.260.40">
    <property type="entry name" value="lambda repressor-like DNA-binding domains"/>
    <property type="match status" value="1"/>
</dbReference>
<feature type="coiled-coil region" evidence="1">
    <location>
        <begin position="85"/>
        <end position="112"/>
    </location>
</feature>
<dbReference type="Pfam" id="PF13560">
    <property type="entry name" value="HTH_31"/>
    <property type="match status" value="1"/>
</dbReference>
<evidence type="ECO:0000259" key="2">
    <source>
        <dbReference type="PROSITE" id="PS50943"/>
    </source>
</evidence>
<dbReference type="Pfam" id="PF19054">
    <property type="entry name" value="DUF5753"/>
    <property type="match status" value="1"/>
</dbReference>
<keyword evidence="4" id="KW-1185">Reference proteome</keyword>
<accession>A0ABW3G046</accession>
<dbReference type="CDD" id="cd00093">
    <property type="entry name" value="HTH_XRE"/>
    <property type="match status" value="1"/>
</dbReference>
<organism evidence="3 4">
    <name type="scientific">Saccharopolyspora rosea</name>
    <dbReference type="NCBI Taxonomy" id="524884"/>
    <lineage>
        <taxon>Bacteria</taxon>
        <taxon>Bacillati</taxon>
        <taxon>Actinomycetota</taxon>
        <taxon>Actinomycetes</taxon>
        <taxon>Pseudonocardiales</taxon>
        <taxon>Pseudonocardiaceae</taxon>
        <taxon>Saccharopolyspora</taxon>
    </lineage>
</organism>
<keyword evidence="1" id="KW-0175">Coiled coil</keyword>
<evidence type="ECO:0000313" key="3">
    <source>
        <dbReference type="EMBL" id="MFD0923298.1"/>
    </source>
</evidence>